<protein>
    <submittedName>
        <fullName evidence="2">Uncharacterized protein</fullName>
    </submittedName>
</protein>
<comment type="caution">
    <text evidence="2">The sequence shown here is derived from an EMBL/GenBank/DDBJ whole genome shotgun (WGS) entry which is preliminary data.</text>
</comment>
<accession>A0AAV4BKU1</accession>
<evidence type="ECO:0000256" key="1">
    <source>
        <dbReference type="SAM" id="MobiDB-lite"/>
    </source>
</evidence>
<proteinExistence type="predicted"/>
<dbReference type="Proteomes" id="UP000735302">
    <property type="component" value="Unassembled WGS sequence"/>
</dbReference>
<feature type="region of interest" description="Disordered" evidence="1">
    <location>
        <begin position="74"/>
        <end position="153"/>
    </location>
</feature>
<organism evidence="2 3">
    <name type="scientific">Plakobranchus ocellatus</name>
    <dbReference type="NCBI Taxonomy" id="259542"/>
    <lineage>
        <taxon>Eukaryota</taxon>
        <taxon>Metazoa</taxon>
        <taxon>Spiralia</taxon>
        <taxon>Lophotrochozoa</taxon>
        <taxon>Mollusca</taxon>
        <taxon>Gastropoda</taxon>
        <taxon>Heterobranchia</taxon>
        <taxon>Euthyneura</taxon>
        <taxon>Panpulmonata</taxon>
        <taxon>Sacoglossa</taxon>
        <taxon>Placobranchoidea</taxon>
        <taxon>Plakobranchidae</taxon>
        <taxon>Plakobranchus</taxon>
    </lineage>
</organism>
<keyword evidence="3" id="KW-1185">Reference proteome</keyword>
<name>A0AAV4BKU1_9GAST</name>
<dbReference type="EMBL" id="BLXT01005065">
    <property type="protein sequence ID" value="GFO19606.1"/>
    <property type="molecule type" value="Genomic_DNA"/>
</dbReference>
<evidence type="ECO:0000313" key="3">
    <source>
        <dbReference type="Proteomes" id="UP000735302"/>
    </source>
</evidence>
<evidence type="ECO:0000313" key="2">
    <source>
        <dbReference type="EMBL" id="GFO19606.1"/>
    </source>
</evidence>
<sequence length="153" mass="17715">MVSKSTLQSAGYFVVGVRDARDTQRISTQRAAIAYMRSTVFWIHFTAVSNGFQLQNEISKLSLEKLQTLLKLTDTNGGRGHWSRSEWQAPLIDDDNVDDDDDDDDEEEEEEEWGDKKDNYDDDDYDNADDEEKEEEESDEKDNYENNVNKEGE</sequence>
<feature type="compositionally biased region" description="Acidic residues" evidence="1">
    <location>
        <begin position="92"/>
        <end position="113"/>
    </location>
</feature>
<feature type="compositionally biased region" description="Basic and acidic residues" evidence="1">
    <location>
        <begin position="141"/>
        <end position="153"/>
    </location>
</feature>
<reference evidence="2 3" key="1">
    <citation type="journal article" date="2021" name="Elife">
        <title>Chloroplast acquisition without the gene transfer in kleptoplastic sea slugs, Plakobranchus ocellatus.</title>
        <authorList>
            <person name="Maeda T."/>
            <person name="Takahashi S."/>
            <person name="Yoshida T."/>
            <person name="Shimamura S."/>
            <person name="Takaki Y."/>
            <person name="Nagai Y."/>
            <person name="Toyoda A."/>
            <person name="Suzuki Y."/>
            <person name="Arimoto A."/>
            <person name="Ishii H."/>
            <person name="Satoh N."/>
            <person name="Nishiyama T."/>
            <person name="Hasebe M."/>
            <person name="Maruyama T."/>
            <person name="Minagawa J."/>
            <person name="Obokata J."/>
            <person name="Shigenobu S."/>
        </authorList>
    </citation>
    <scope>NUCLEOTIDE SEQUENCE [LARGE SCALE GENOMIC DNA]</scope>
</reference>
<feature type="compositionally biased region" description="Acidic residues" evidence="1">
    <location>
        <begin position="120"/>
        <end position="140"/>
    </location>
</feature>
<dbReference type="AlphaFoldDB" id="A0AAV4BKU1"/>
<gene>
    <name evidence="2" type="ORF">PoB_004611100</name>
</gene>